<protein>
    <submittedName>
        <fullName evidence="1">Uncharacterized protein</fullName>
    </submittedName>
</protein>
<dbReference type="EMBL" id="MT142806">
    <property type="protein sequence ID" value="QJA88839.1"/>
    <property type="molecule type" value="Genomic_DNA"/>
</dbReference>
<dbReference type="AlphaFoldDB" id="A0A6M3L3H0"/>
<name>A0A6M3L3H0_9ZZZZ</name>
<proteinExistence type="predicted"/>
<gene>
    <name evidence="1" type="ORF">MM415B02680_0018</name>
</gene>
<accession>A0A6M3L3H0</accession>
<sequence length="78" mass="9019">MEPRRMIYVPGAEQWVAVGQYVQAVKTAKANPEARFPYGLTCWWPCTGTEIIEQFRKGMHDRISDGVPYSRREEENVS</sequence>
<organism evidence="1">
    <name type="scientific">viral metagenome</name>
    <dbReference type="NCBI Taxonomy" id="1070528"/>
    <lineage>
        <taxon>unclassified sequences</taxon>
        <taxon>metagenomes</taxon>
        <taxon>organismal metagenomes</taxon>
    </lineage>
</organism>
<reference evidence="1" key="1">
    <citation type="submission" date="2020-03" db="EMBL/GenBank/DDBJ databases">
        <title>The deep terrestrial virosphere.</title>
        <authorList>
            <person name="Holmfeldt K."/>
            <person name="Nilsson E."/>
            <person name="Simone D."/>
            <person name="Lopez-Fernandez M."/>
            <person name="Wu X."/>
            <person name="de Brujin I."/>
            <person name="Lundin D."/>
            <person name="Andersson A."/>
            <person name="Bertilsson S."/>
            <person name="Dopson M."/>
        </authorList>
    </citation>
    <scope>NUCLEOTIDE SEQUENCE</scope>
    <source>
        <strain evidence="1">MM415B02680</strain>
    </source>
</reference>
<evidence type="ECO:0000313" key="1">
    <source>
        <dbReference type="EMBL" id="QJA88839.1"/>
    </source>
</evidence>